<dbReference type="Gene3D" id="1.10.10.60">
    <property type="entry name" value="Homeodomain-like"/>
    <property type="match status" value="2"/>
</dbReference>
<dbReference type="SUPFAM" id="SSF46689">
    <property type="entry name" value="Homeodomain-like"/>
    <property type="match status" value="1"/>
</dbReference>
<dbReference type="RefSeq" id="WP_157552005.1">
    <property type="nucleotide sequence ID" value="NZ_JABELX010000003.1"/>
</dbReference>
<feature type="compositionally biased region" description="Basic and acidic residues" evidence="1">
    <location>
        <begin position="103"/>
        <end position="114"/>
    </location>
</feature>
<dbReference type="EMBL" id="JABELX010000003">
    <property type="protein sequence ID" value="NNH70032.1"/>
    <property type="molecule type" value="Genomic_DNA"/>
</dbReference>
<feature type="region of interest" description="Disordered" evidence="1">
    <location>
        <begin position="90"/>
        <end position="114"/>
    </location>
</feature>
<evidence type="ECO:0000256" key="1">
    <source>
        <dbReference type="SAM" id="MobiDB-lite"/>
    </source>
</evidence>
<evidence type="ECO:0000313" key="3">
    <source>
        <dbReference type="Proteomes" id="UP000586827"/>
    </source>
</evidence>
<name>A0A849BTT3_9NOCA</name>
<evidence type="ECO:0000313" key="2">
    <source>
        <dbReference type="EMBL" id="NNH70032.1"/>
    </source>
</evidence>
<gene>
    <name evidence="2" type="ORF">HLB23_09175</name>
</gene>
<dbReference type="AlphaFoldDB" id="A0A849BTT3"/>
<comment type="caution">
    <text evidence="2">The sequence shown here is derived from an EMBL/GenBank/DDBJ whole genome shotgun (WGS) entry which is preliminary data.</text>
</comment>
<protein>
    <submittedName>
        <fullName evidence="2">Uncharacterized protein</fullName>
    </submittedName>
</protein>
<accession>A0A849BTT3</accession>
<keyword evidence="3" id="KW-1185">Reference proteome</keyword>
<proteinExistence type="predicted"/>
<organism evidence="2 3">
    <name type="scientific">Nocardia uniformis</name>
    <dbReference type="NCBI Taxonomy" id="53432"/>
    <lineage>
        <taxon>Bacteria</taxon>
        <taxon>Bacillati</taxon>
        <taxon>Actinomycetota</taxon>
        <taxon>Actinomycetes</taxon>
        <taxon>Mycobacteriales</taxon>
        <taxon>Nocardiaceae</taxon>
        <taxon>Nocardia</taxon>
    </lineage>
</organism>
<feature type="compositionally biased region" description="Basic residues" evidence="1">
    <location>
        <begin position="90"/>
        <end position="101"/>
    </location>
</feature>
<dbReference type="InterPro" id="IPR009057">
    <property type="entry name" value="Homeodomain-like_sf"/>
</dbReference>
<sequence length="114" mass="12952">MRRLPRAEIEELIHAYRDGASTTALAERYRISQSAVLGLLQRHNVPRRFQPLTDADIDRVEQLYLQGHSFIACAKLTGLPATTINRALHKRGTPIRRKGRPRVTAERTKSIPNT</sequence>
<reference evidence="2 3" key="1">
    <citation type="submission" date="2020-05" db="EMBL/GenBank/DDBJ databases">
        <title>MicrobeNet Type strains.</title>
        <authorList>
            <person name="Nicholson A.C."/>
        </authorList>
    </citation>
    <scope>NUCLEOTIDE SEQUENCE [LARGE SCALE GENOMIC DNA]</scope>
    <source>
        <strain evidence="2 3">JCM 3224</strain>
    </source>
</reference>
<dbReference type="Proteomes" id="UP000586827">
    <property type="component" value="Unassembled WGS sequence"/>
</dbReference>